<dbReference type="EMBL" id="CAEZZB010000005">
    <property type="protein sequence ID" value="CAB4738382.1"/>
    <property type="molecule type" value="Genomic_DNA"/>
</dbReference>
<sequence length="90" mass="9844">MPHKTICDLSRCLAERASNAGSNSREASGKSIQFRRTAASVAASAPHNDGSFLAKRSWAARRLRYRASVLSIVEIELPLSLVIVSERPLH</sequence>
<accession>A0A6J6M4W2</accession>
<reference evidence="1" key="1">
    <citation type="submission" date="2020-05" db="EMBL/GenBank/DDBJ databases">
        <authorList>
            <person name="Chiriac C."/>
            <person name="Salcher M."/>
            <person name="Ghai R."/>
            <person name="Kavagutti S V."/>
        </authorList>
    </citation>
    <scope>NUCLEOTIDE SEQUENCE</scope>
</reference>
<evidence type="ECO:0000313" key="2">
    <source>
        <dbReference type="EMBL" id="CAB4738382.1"/>
    </source>
</evidence>
<dbReference type="EMBL" id="CAEZWQ010000122">
    <property type="protein sequence ID" value="CAB4669006.1"/>
    <property type="molecule type" value="Genomic_DNA"/>
</dbReference>
<dbReference type="AlphaFoldDB" id="A0A6J6M4W2"/>
<protein>
    <submittedName>
        <fullName evidence="1">Unannotated protein</fullName>
    </submittedName>
</protein>
<evidence type="ECO:0000313" key="1">
    <source>
        <dbReference type="EMBL" id="CAB4669006.1"/>
    </source>
</evidence>
<organism evidence="1">
    <name type="scientific">freshwater metagenome</name>
    <dbReference type="NCBI Taxonomy" id="449393"/>
    <lineage>
        <taxon>unclassified sequences</taxon>
        <taxon>metagenomes</taxon>
        <taxon>ecological metagenomes</taxon>
    </lineage>
</organism>
<gene>
    <name evidence="1" type="ORF">UFOPK2275_00956</name>
    <name evidence="2" type="ORF">UFOPK2816_00120</name>
</gene>
<name>A0A6J6M4W2_9ZZZZ</name>
<proteinExistence type="predicted"/>